<dbReference type="PATRIC" id="fig|68170.10.peg.4217"/>
<feature type="domain" description="MacB-like periplasmic core" evidence="9">
    <location>
        <begin position="470"/>
        <end position="664"/>
    </location>
</feature>
<dbReference type="Proteomes" id="UP000033393">
    <property type="component" value="Unassembled WGS sequence"/>
</dbReference>
<dbReference type="GO" id="GO:0022857">
    <property type="term" value="F:transmembrane transporter activity"/>
    <property type="evidence" value="ECO:0007669"/>
    <property type="project" value="TreeGrafter"/>
</dbReference>
<feature type="transmembrane region" description="Helical" evidence="7">
    <location>
        <begin position="470"/>
        <end position="491"/>
    </location>
</feature>
<evidence type="ECO:0000313" key="11">
    <source>
        <dbReference type="Proteomes" id="UP000033393"/>
    </source>
</evidence>
<evidence type="ECO:0000259" key="8">
    <source>
        <dbReference type="Pfam" id="PF02687"/>
    </source>
</evidence>
<feature type="domain" description="ABC3 transporter permease C-terminal" evidence="8">
    <location>
        <begin position="695"/>
        <end position="813"/>
    </location>
</feature>
<name>A0A0F0H2Y7_LENAE</name>
<dbReference type="PANTHER" id="PTHR30572">
    <property type="entry name" value="MEMBRANE COMPONENT OF TRANSPORTER-RELATED"/>
    <property type="match status" value="1"/>
</dbReference>
<feature type="transmembrane region" description="Helical" evidence="7">
    <location>
        <begin position="243"/>
        <end position="269"/>
    </location>
</feature>
<feature type="transmembrane region" description="Helical" evidence="7">
    <location>
        <begin position="413"/>
        <end position="436"/>
    </location>
</feature>
<keyword evidence="5 7" id="KW-0472">Membrane</keyword>
<gene>
    <name evidence="10" type="ORF">UK23_16635</name>
</gene>
<comment type="similarity">
    <text evidence="6">Belongs to the ABC-4 integral membrane protein family.</text>
</comment>
<feature type="domain" description="ABC3 transporter permease C-terminal" evidence="8">
    <location>
        <begin position="249"/>
        <end position="365"/>
    </location>
</feature>
<dbReference type="InterPro" id="IPR003838">
    <property type="entry name" value="ABC3_permease_C"/>
</dbReference>
<comment type="subcellular location">
    <subcellularLocation>
        <location evidence="1">Cell membrane</location>
        <topology evidence="1">Multi-pass membrane protein</topology>
    </subcellularLocation>
</comment>
<feature type="transmembrane region" description="Helical" evidence="7">
    <location>
        <begin position="689"/>
        <end position="709"/>
    </location>
</feature>
<dbReference type="Pfam" id="PF12704">
    <property type="entry name" value="MacB_PCD"/>
    <property type="match status" value="2"/>
</dbReference>
<protein>
    <recommendedName>
        <fullName evidence="12">ABC transporter permease</fullName>
    </recommendedName>
</protein>
<evidence type="ECO:0000256" key="6">
    <source>
        <dbReference type="ARBA" id="ARBA00038076"/>
    </source>
</evidence>
<dbReference type="InterPro" id="IPR025857">
    <property type="entry name" value="MacB_PCD"/>
</dbReference>
<feature type="transmembrane region" description="Helical" evidence="7">
    <location>
        <begin position="337"/>
        <end position="357"/>
    </location>
</feature>
<proteinExistence type="inferred from homology"/>
<keyword evidence="3 7" id="KW-0812">Transmembrane</keyword>
<dbReference type="EMBL" id="JYJG01000101">
    <property type="protein sequence ID" value="KJK48647.1"/>
    <property type="molecule type" value="Genomic_DNA"/>
</dbReference>
<feature type="transmembrane region" description="Helical" evidence="7">
    <location>
        <begin position="782"/>
        <end position="804"/>
    </location>
</feature>
<feature type="transmembrane region" description="Helical" evidence="7">
    <location>
        <begin position="388"/>
        <end position="407"/>
    </location>
</feature>
<evidence type="ECO:0000256" key="5">
    <source>
        <dbReference type="ARBA" id="ARBA00023136"/>
    </source>
</evidence>
<keyword evidence="11" id="KW-1185">Reference proteome</keyword>
<dbReference type="AlphaFoldDB" id="A0A0F0H2Y7"/>
<feature type="domain" description="MacB-like periplasmic core" evidence="9">
    <location>
        <begin position="17"/>
        <end position="215"/>
    </location>
</feature>
<accession>A0A0F0H2Y7</accession>
<organism evidence="10 11">
    <name type="scientific">Lentzea aerocolonigenes</name>
    <name type="common">Lechevalieria aerocolonigenes</name>
    <name type="synonym">Saccharothrix aerocolonigenes</name>
    <dbReference type="NCBI Taxonomy" id="68170"/>
    <lineage>
        <taxon>Bacteria</taxon>
        <taxon>Bacillati</taxon>
        <taxon>Actinomycetota</taxon>
        <taxon>Actinomycetes</taxon>
        <taxon>Pseudonocardiales</taxon>
        <taxon>Pseudonocardiaceae</taxon>
        <taxon>Lentzea</taxon>
    </lineage>
</organism>
<evidence type="ECO:0000256" key="3">
    <source>
        <dbReference type="ARBA" id="ARBA00022692"/>
    </source>
</evidence>
<sequence>MLRTTLAGIRARFARLVLSSIAILVGVAFVSGTMVLADALKATMRDEFARSARGVDAVVELGGELKLDVATVQAVDGVASAGLRRSVPVPVVGAGGRADEADLVALAADPVLRPQEIRQGAMPAAGQIAVSEQTARDRGLAVGSELVLLGRDSAPVRFTVSGVYDSGTVERPGTAQLLLPDVTPFVDPAEPLYNAQIVVRSSGVDQATLADRLRTAVGGEFLVTTGAAYAENLLARYGGTEDVAMAMTLFAVVALIVAAMVVMNTFTILIAQRTRELGLLRSIGAERKQIFRSVLLESAVVGVLASVLGLAAGIGLAAALQSVLGSSPVRLPVGAPAVAAAFAVGLGVTLLAAVLPARRATRVSPMEVLRTQADSREEVARTGRARTVVAVVLASVAGLLTVLAMTSGAGPKFAMVLAIGAGMVLLGAVVTAGPLLVGPLIRLLGAVPRSLFGVPAALAVGNAIRNPRRTAATMAALLVGVSVVTMLTVIATSVKETRDTELEQRFPADYEVRSAVSDRRLPASLVDQIAARPGVARAGGESRLSLTLRAGDTSRWSDTAAVTSGSLGTLIRPEVVRGDPGSLRGNGIVLTEELARSVRADVGSEVLATADSVSRTLRVVAVIKPAGGMDAYTDLAVWSGDGVDTIAVKMAPGADGRSVLDAATRSVPTAKIVSFADVRTEFTARVDQLLAFVWAMIGLAVLTALFGIANTMTLSVIERTWESALLRALGFTRAQLRRTLVVESSLIALTGAVLGAVVGGASAALLVVAVSRDDDLRMVVSVPFGQLAALFVAVGIAGVLAAVLPARRAASASIVAGMSDH</sequence>
<evidence type="ECO:0000313" key="10">
    <source>
        <dbReference type="EMBL" id="KJK48647.1"/>
    </source>
</evidence>
<evidence type="ECO:0000259" key="9">
    <source>
        <dbReference type="Pfam" id="PF12704"/>
    </source>
</evidence>
<dbReference type="RefSeq" id="WP_045312456.1">
    <property type="nucleotide sequence ID" value="NZ_JYJG01000101.1"/>
</dbReference>
<keyword evidence="4 7" id="KW-1133">Transmembrane helix</keyword>
<dbReference type="PANTHER" id="PTHR30572:SF4">
    <property type="entry name" value="ABC TRANSPORTER PERMEASE YTRF"/>
    <property type="match status" value="1"/>
</dbReference>
<dbReference type="Pfam" id="PF02687">
    <property type="entry name" value="FtsX"/>
    <property type="match status" value="2"/>
</dbReference>
<feature type="transmembrane region" description="Helical" evidence="7">
    <location>
        <begin position="746"/>
        <end position="770"/>
    </location>
</feature>
<evidence type="ECO:0000256" key="1">
    <source>
        <dbReference type="ARBA" id="ARBA00004651"/>
    </source>
</evidence>
<keyword evidence="2" id="KW-1003">Cell membrane</keyword>
<dbReference type="InterPro" id="IPR050250">
    <property type="entry name" value="Macrolide_Exporter_MacB"/>
</dbReference>
<feature type="transmembrane region" description="Helical" evidence="7">
    <location>
        <begin position="290"/>
        <end position="317"/>
    </location>
</feature>
<comment type="caution">
    <text evidence="10">The sequence shown here is derived from an EMBL/GenBank/DDBJ whole genome shotgun (WGS) entry which is preliminary data.</text>
</comment>
<evidence type="ECO:0000256" key="2">
    <source>
        <dbReference type="ARBA" id="ARBA00022475"/>
    </source>
</evidence>
<evidence type="ECO:0000256" key="4">
    <source>
        <dbReference type="ARBA" id="ARBA00022989"/>
    </source>
</evidence>
<evidence type="ECO:0000256" key="7">
    <source>
        <dbReference type="SAM" id="Phobius"/>
    </source>
</evidence>
<reference evidence="10 11" key="1">
    <citation type="submission" date="2015-02" db="EMBL/GenBank/DDBJ databases">
        <authorList>
            <person name="Ju K.-S."/>
            <person name="Doroghazi J.R."/>
            <person name="Metcalf W."/>
        </authorList>
    </citation>
    <scope>NUCLEOTIDE SEQUENCE [LARGE SCALE GENOMIC DNA]</scope>
    <source>
        <strain evidence="10 11">NRRL B-16140</strain>
    </source>
</reference>
<dbReference type="GO" id="GO:0005886">
    <property type="term" value="C:plasma membrane"/>
    <property type="evidence" value="ECO:0007669"/>
    <property type="project" value="UniProtKB-SubCell"/>
</dbReference>
<evidence type="ECO:0008006" key="12">
    <source>
        <dbReference type="Google" id="ProtNLM"/>
    </source>
</evidence>